<keyword evidence="1" id="KW-0472">Membrane</keyword>
<evidence type="ECO:0000256" key="1">
    <source>
        <dbReference type="SAM" id="Phobius"/>
    </source>
</evidence>
<feature type="transmembrane region" description="Helical" evidence="1">
    <location>
        <begin position="21"/>
        <end position="43"/>
    </location>
</feature>
<reference evidence="3" key="1">
    <citation type="journal article" date="2019" name="Int. J. Syst. Evol. Microbiol.">
        <title>The Global Catalogue of Microorganisms (GCM) 10K type strain sequencing project: providing services to taxonomists for standard genome sequencing and annotation.</title>
        <authorList>
            <consortium name="The Broad Institute Genomics Platform"/>
            <consortium name="The Broad Institute Genome Sequencing Center for Infectious Disease"/>
            <person name="Wu L."/>
            <person name="Ma J."/>
        </authorList>
    </citation>
    <scope>NUCLEOTIDE SEQUENCE [LARGE SCALE GENOMIC DNA]</scope>
    <source>
        <strain evidence="3">JCM 31920</strain>
    </source>
</reference>
<sequence length="70" mass="8238">MENTHQYRSRRERERHEAKKTAGYKLWVVMFTLFYPVIAVFTFLFSGVLMVFSAVSRAVVFLLGKVYARS</sequence>
<evidence type="ECO:0000313" key="2">
    <source>
        <dbReference type="EMBL" id="GAA4439329.1"/>
    </source>
</evidence>
<proteinExistence type="predicted"/>
<keyword evidence="1" id="KW-0812">Transmembrane</keyword>
<dbReference type="RefSeq" id="WP_345028708.1">
    <property type="nucleotide sequence ID" value="NZ_BAABEY010000020.1"/>
</dbReference>
<comment type="caution">
    <text evidence="2">The sequence shown here is derived from an EMBL/GenBank/DDBJ whole genome shotgun (WGS) entry which is preliminary data.</text>
</comment>
<keyword evidence="3" id="KW-1185">Reference proteome</keyword>
<dbReference type="EMBL" id="BAABEY010000020">
    <property type="protein sequence ID" value="GAA4439329.1"/>
    <property type="molecule type" value="Genomic_DNA"/>
</dbReference>
<gene>
    <name evidence="2" type="ORF">GCM10023091_21340</name>
</gene>
<feature type="transmembrane region" description="Helical" evidence="1">
    <location>
        <begin position="49"/>
        <end position="68"/>
    </location>
</feature>
<organism evidence="2 3">
    <name type="scientific">Ravibacter arvi</name>
    <dbReference type="NCBI Taxonomy" id="2051041"/>
    <lineage>
        <taxon>Bacteria</taxon>
        <taxon>Pseudomonadati</taxon>
        <taxon>Bacteroidota</taxon>
        <taxon>Cytophagia</taxon>
        <taxon>Cytophagales</taxon>
        <taxon>Spirosomataceae</taxon>
        <taxon>Ravibacter</taxon>
    </lineage>
</organism>
<name>A0ABP8LZ39_9BACT</name>
<protein>
    <submittedName>
        <fullName evidence="2">Uncharacterized protein</fullName>
    </submittedName>
</protein>
<accession>A0ABP8LZ39</accession>
<evidence type="ECO:0000313" key="3">
    <source>
        <dbReference type="Proteomes" id="UP001501508"/>
    </source>
</evidence>
<keyword evidence="1" id="KW-1133">Transmembrane helix</keyword>
<dbReference type="Proteomes" id="UP001501508">
    <property type="component" value="Unassembled WGS sequence"/>
</dbReference>